<dbReference type="GO" id="GO:0008168">
    <property type="term" value="F:methyltransferase activity"/>
    <property type="evidence" value="ECO:0007669"/>
    <property type="project" value="UniProtKB-KW"/>
</dbReference>
<dbReference type="RefSeq" id="WP_378572884.1">
    <property type="nucleotide sequence ID" value="NZ_JBHSFQ010000006.1"/>
</dbReference>
<dbReference type="Gene3D" id="3.40.50.150">
    <property type="entry name" value="Vaccinia Virus protein VP39"/>
    <property type="match status" value="1"/>
</dbReference>
<proteinExistence type="predicted"/>
<feature type="domain" description="Methyltransferase" evidence="2">
    <location>
        <begin position="49"/>
        <end position="140"/>
    </location>
</feature>
<keyword evidence="1" id="KW-0808">Transferase</keyword>
<organism evidence="3 4">
    <name type="scientific">Nocardiopsis mangrovi</name>
    <dbReference type="NCBI Taxonomy" id="1179818"/>
    <lineage>
        <taxon>Bacteria</taxon>
        <taxon>Bacillati</taxon>
        <taxon>Actinomycetota</taxon>
        <taxon>Actinomycetes</taxon>
        <taxon>Streptosporangiales</taxon>
        <taxon>Nocardiopsidaceae</taxon>
        <taxon>Nocardiopsis</taxon>
    </lineage>
</organism>
<dbReference type="InterPro" id="IPR029063">
    <property type="entry name" value="SAM-dependent_MTases_sf"/>
</dbReference>
<dbReference type="GO" id="GO:0032259">
    <property type="term" value="P:methylation"/>
    <property type="evidence" value="ECO:0007669"/>
    <property type="project" value="UniProtKB-KW"/>
</dbReference>
<dbReference type="Pfam" id="PF13649">
    <property type="entry name" value="Methyltransf_25"/>
    <property type="match status" value="1"/>
</dbReference>
<evidence type="ECO:0000256" key="1">
    <source>
        <dbReference type="ARBA" id="ARBA00022679"/>
    </source>
</evidence>
<dbReference type="InterPro" id="IPR041698">
    <property type="entry name" value="Methyltransf_25"/>
</dbReference>
<gene>
    <name evidence="3" type="ORF">ACFO4E_09260</name>
</gene>
<dbReference type="SUPFAM" id="SSF53335">
    <property type="entry name" value="S-adenosyl-L-methionine-dependent methyltransferases"/>
    <property type="match status" value="1"/>
</dbReference>
<evidence type="ECO:0000259" key="2">
    <source>
        <dbReference type="Pfam" id="PF13649"/>
    </source>
</evidence>
<accession>A0ABV9DTI8</accession>
<evidence type="ECO:0000313" key="4">
    <source>
        <dbReference type="Proteomes" id="UP001595923"/>
    </source>
</evidence>
<name>A0ABV9DTI8_9ACTN</name>
<dbReference type="PANTHER" id="PTHR43861">
    <property type="entry name" value="TRANS-ACONITATE 2-METHYLTRANSFERASE-RELATED"/>
    <property type="match status" value="1"/>
</dbReference>
<protein>
    <submittedName>
        <fullName evidence="3">Class I SAM-dependent methyltransferase</fullName>
    </submittedName>
</protein>
<comment type="caution">
    <text evidence="3">The sequence shown here is derived from an EMBL/GenBank/DDBJ whole genome shotgun (WGS) entry which is preliminary data.</text>
</comment>
<keyword evidence="3" id="KW-0489">Methyltransferase</keyword>
<dbReference type="Proteomes" id="UP001595923">
    <property type="component" value="Unassembled WGS sequence"/>
</dbReference>
<keyword evidence="4" id="KW-1185">Reference proteome</keyword>
<reference evidence="4" key="1">
    <citation type="journal article" date="2019" name="Int. J. Syst. Evol. Microbiol.">
        <title>The Global Catalogue of Microorganisms (GCM) 10K type strain sequencing project: providing services to taxonomists for standard genome sequencing and annotation.</title>
        <authorList>
            <consortium name="The Broad Institute Genomics Platform"/>
            <consortium name="The Broad Institute Genome Sequencing Center for Infectious Disease"/>
            <person name="Wu L."/>
            <person name="Ma J."/>
        </authorList>
    </citation>
    <scope>NUCLEOTIDE SEQUENCE [LARGE SCALE GENOMIC DNA]</scope>
    <source>
        <strain evidence="4">XZYJ18</strain>
    </source>
</reference>
<dbReference type="CDD" id="cd02440">
    <property type="entry name" value="AdoMet_MTases"/>
    <property type="match status" value="1"/>
</dbReference>
<evidence type="ECO:0000313" key="3">
    <source>
        <dbReference type="EMBL" id="MFC4562042.1"/>
    </source>
</evidence>
<dbReference type="EMBL" id="JBHSFQ010000006">
    <property type="protein sequence ID" value="MFC4562042.1"/>
    <property type="molecule type" value="Genomic_DNA"/>
</dbReference>
<sequence length="227" mass="24062">MGGDDDGLLAEQAAYYRAGAAQYDRPYAERADLRRLLAVADDLPIAGDVLELACGTGQWTPLLAARARSVTALDTAAEALGLARARTASPRVRFVQADVFEWEPPRRYDTVFFAFWLSHVPPARLPGFWNTVAGMLAPGGRAVFVDDGPAGAAEEEVLADQPVPAVVRRLDDGSRYRIVKVFHDARALADDLRALGWTADVRTVEGGFIVGTAEPPAGDGGASGGGA</sequence>